<organism evidence="1 2">
    <name type="scientific">Anaplasma phagocytophilum str. NCH-1</name>
    <dbReference type="NCBI Taxonomy" id="1359161"/>
    <lineage>
        <taxon>Bacteria</taxon>
        <taxon>Pseudomonadati</taxon>
        <taxon>Pseudomonadota</taxon>
        <taxon>Alphaproteobacteria</taxon>
        <taxon>Rickettsiales</taxon>
        <taxon>Anaplasmataceae</taxon>
        <taxon>Anaplasma</taxon>
        <taxon>phagocytophilum group</taxon>
    </lineage>
</organism>
<name>A0A0F3NK29_ANAPH</name>
<dbReference type="PATRIC" id="fig|1359161.3.peg.668"/>
<sequence length="37" mass="3741">MGNPTGCLASYSKRKCLIIAATISTTRGIATLAAKAS</sequence>
<dbReference type="EMBL" id="LANT01000002">
    <property type="protein sequence ID" value="KJV68052.1"/>
    <property type="molecule type" value="Genomic_DNA"/>
</dbReference>
<proteinExistence type="predicted"/>
<dbReference type="AlphaFoldDB" id="A0A0F3NK29"/>
<evidence type="ECO:0000313" key="2">
    <source>
        <dbReference type="Proteomes" id="UP000033754"/>
    </source>
</evidence>
<reference evidence="1 2" key="1">
    <citation type="submission" date="2015-01" db="EMBL/GenBank/DDBJ databases">
        <title>Genome Sequencing of Rickettsiales.</title>
        <authorList>
            <person name="Daugherty S.C."/>
            <person name="Su Q."/>
            <person name="Abolude K."/>
            <person name="Beier-Sexton M."/>
            <person name="Carlyon J.A."/>
            <person name="Carter R."/>
            <person name="Day N.P."/>
            <person name="Dumler S.J."/>
            <person name="Dyachenko V."/>
            <person name="Godinez A."/>
            <person name="Kurtti T.J."/>
            <person name="Lichay M."/>
            <person name="Mullins K.E."/>
            <person name="Ott S."/>
            <person name="Pappas-Brown V."/>
            <person name="Paris D.H."/>
            <person name="Patel P."/>
            <person name="Richards A.L."/>
            <person name="Sadzewicz L."/>
            <person name="Sears K."/>
            <person name="Seidman D."/>
            <person name="Sengamalay N."/>
            <person name="Stenos J."/>
            <person name="Tallon L.J."/>
            <person name="Vincent G."/>
            <person name="Fraser C.M."/>
            <person name="Munderloh U."/>
            <person name="Dunning-Hotopp J.C."/>
        </authorList>
    </citation>
    <scope>NUCLEOTIDE SEQUENCE [LARGE SCALE GENOMIC DNA]</scope>
    <source>
        <strain evidence="1 2">NCH-1</strain>
    </source>
</reference>
<evidence type="ECO:0000313" key="1">
    <source>
        <dbReference type="EMBL" id="KJV68052.1"/>
    </source>
</evidence>
<gene>
    <name evidence="1" type="ORF">EPHNCH_0589</name>
</gene>
<accession>A0A0F3NK29</accession>
<protein>
    <submittedName>
        <fullName evidence="1">Uncharacterized protein</fullName>
    </submittedName>
</protein>
<dbReference type="Proteomes" id="UP000033754">
    <property type="component" value="Unassembled WGS sequence"/>
</dbReference>
<comment type="caution">
    <text evidence="1">The sequence shown here is derived from an EMBL/GenBank/DDBJ whole genome shotgun (WGS) entry which is preliminary data.</text>
</comment>